<dbReference type="InterPro" id="IPR029068">
    <property type="entry name" value="Glyas_Bleomycin-R_OHBP_Dase"/>
</dbReference>
<dbReference type="Pfam" id="PF00903">
    <property type="entry name" value="Glyoxalase"/>
    <property type="match status" value="1"/>
</dbReference>
<dbReference type="PROSITE" id="PS51819">
    <property type="entry name" value="VOC"/>
    <property type="match status" value="2"/>
</dbReference>
<feature type="domain" description="VOC" evidence="1">
    <location>
        <begin position="144"/>
        <end position="266"/>
    </location>
</feature>
<accession>A0ABU8VEG0</accession>
<dbReference type="InterPro" id="IPR037523">
    <property type="entry name" value="VOC_core"/>
</dbReference>
<proteinExistence type="predicted"/>
<reference evidence="2 3" key="1">
    <citation type="submission" date="2024-03" db="EMBL/GenBank/DDBJ databases">
        <title>Novel species of the genus Variovorax.</title>
        <authorList>
            <person name="Liu Q."/>
            <person name="Xin Y.-H."/>
        </authorList>
    </citation>
    <scope>NUCLEOTIDE SEQUENCE [LARGE SCALE GENOMIC DNA]</scope>
    <source>
        <strain evidence="2 3">KACC 18899</strain>
    </source>
</reference>
<name>A0ABU8VEG0_9BURK</name>
<dbReference type="Gene3D" id="3.10.180.10">
    <property type="entry name" value="2,3-Dihydroxybiphenyl 1,2-Dioxygenase, domain 1"/>
    <property type="match status" value="2"/>
</dbReference>
<evidence type="ECO:0000313" key="3">
    <source>
        <dbReference type="Proteomes" id="UP001365846"/>
    </source>
</evidence>
<dbReference type="InterPro" id="IPR004360">
    <property type="entry name" value="Glyas_Fos-R_dOase_dom"/>
</dbReference>
<organism evidence="2 3">
    <name type="scientific">Variovorax ureilyticus</name>
    <dbReference type="NCBI Taxonomy" id="1836198"/>
    <lineage>
        <taxon>Bacteria</taxon>
        <taxon>Pseudomonadati</taxon>
        <taxon>Pseudomonadota</taxon>
        <taxon>Betaproteobacteria</taxon>
        <taxon>Burkholderiales</taxon>
        <taxon>Comamonadaceae</taxon>
        <taxon>Variovorax</taxon>
    </lineage>
</organism>
<dbReference type="SUPFAM" id="SSF54593">
    <property type="entry name" value="Glyoxalase/Bleomycin resistance protein/Dihydroxybiphenyl dioxygenase"/>
    <property type="match status" value="2"/>
</dbReference>
<keyword evidence="3" id="KW-1185">Reference proteome</keyword>
<comment type="caution">
    <text evidence="2">The sequence shown here is derived from an EMBL/GenBank/DDBJ whole genome shotgun (WGS) entry which is preliminary data.</text>
</comment>
<dbReference type="RefSeq" id="WP_340357316.1">
    <property type="nucleotide sequence ID" value="NZ_JBBKZU010000005.1"/>
</dbReference>
<gene>
    <name evidence="2" type="ORF">WKW77_13290</name>
</gene>
<feature type="domain" description="VOC" evidence="1">
    <location>
        <begin position="6"/>
        <end position="121"/>
    </location>
</feature>
<sequence>MPPDLRLGYLVFDVRRPDRWAAFCEHMLGLPAPVANTDGSTGWQLDDASQRLIVREGVGDDLAAIGLQCGSDEALDRLLNRLREAGCTVEAGDAALCHARRVQRLHRCVDPCGNAVELFTGPEQSATPFKSAAFPEGFRTGDLGLGHAVLVCHDIECMEAFYVEVLGFGVTERLATRVGPMDIRGVFLHCNQRHHSLALFDMPLRKRMHHFMLQAERLCDIGLAFERARLHKVPLSLELGQHPAPDSTFSFYGETPSGFDFEIGAGTQTIHPEGWQTHHTDITSTWGHKPRLRLQLKMAAGLIAQKMSGGARQAKALA</sequence>
<dbReference type="Pfam" id="PF22632">
    <property type="entry name" value="BphC_D1"/>
    <property type="match status" value="1"/>
</dbReference>
<evidence type="ECO:0000259" key="1">
    <source>
        <dbReference type="PROSITE" id="PS51819"/>
    </source>
</evidence>
<dbReference type="Proteomes" id="UP001365846">
    <property type="component" value="Unassembled WGS sequence"/>
</dbReference>
<dbReference type="EMBL" id="JBBKZU010000005">
    <property type="protein sequence ID" value="MEJ8812049.1"/>
    <property type="molecule type" value="Genomic_DNA"/>
</dbReference>
<protein>
    <submittedName>
        <fullName evidence="2">VOC family protein</fullName>
    </submittedName>
</protein>
<evidence type="ECO:0000313" key="2">
    <source>
        <dbReference type="EMBL" id="MEJ8812049.1"/>
    </source>
</evidence>